<dbReference type="GO" id="GO:0047553">
    <property type="term" value="F:2-oxoglutarate synthase activity"/>
    <property type="evidence" value="ECO:0007669"/>
    <property type="project" value="UniProtKB-EC"/>
</dbReference>
<dbReference type="Gene3D" id="3.40.50.970">
    <property type="match status" value="1"/>
</dbReference>
<evidence type="ECO:0000256" key="7">
    <source>
        <dbReference type="ARBA" id="ARBA00023004"/>
    </source>
</evidence>
<proteinExistence type="predicted"/>
<dbReference type="GO" id="GO:0045333">
    <property type="term" value="P:cellular respiration"/>
    <property type="evidence" value="ECO:0007669"/>
    <property type="project" value="UniProtKB-ARBA"/>
</dbReference>
<dbReference type="PANTHER" id="PTHR48084">
    <property type="entry name" value="2-OXOGLUTARATE OXIDOREDUCTASE SUBUNIT KORB-RELATED"/>
    <property type="match status" value="1"/>
</dbReference>
<evidence type="ECO:0000256" key="1">
    <source>
        <dbReference type="ARBA" id="ARBA00001946"/>
    </source>
</evidence>
<dbReference type="InterPro" id="IPR011766">
    <property type="entry name" value="TPP_enzyme_TPP-bd"/>
</dbReference>
<evidence type="ECO:0000256" key="6">
    <source>
        <dbReference type="ARBA" id="ARBA00023002"/>
    </source>
</evidence>
<evidence type="ECO:0000256" key="5">
    <source>
        <dbReference type="ARBA" id="ARBA00022842"/>
    </source>
</evidence>
<dbReference type="SUPFAM" id="SSF52518">
    <property type="entry name" value="Thiamin diphosphate-binding fold (THDP-binding)"/>
    <property type="match status" value="1"/>
</dbReference>
<feature type="domain" description="Pyruvate ferredoxin oxidoreductase beta subunit C-terminal" evidence="11">
    <location>
        <begin position="199"/>
        <end position="262"/>
    </location>
</feature>
<dbReference type="GO" id="GO:0046872">
    <property type="term" value="F:metal ion binding"/>
    <property type="evidence" value="ECO:0007669"/>
    <property type="project" value="UniProtKB-KW"/>
</dbReference>
<evidence type="ECO:0000313" key="13">
    <source>
        <dbReference type="Proteomes" id="UP000014216"/>
    </source>
</evidence>
<name>S0G0F3_9BACT</name>
<keyword evidence="7" id="KW-0408">Iron</keyword>
<dbReference type="InterPro" id="IPR051457">
    <property type="entry name" value="2-oxoacid:Fd_oxidoreductase"/>
</dbReference>
<comment type="cofactor">
    <cofactor evidence="1">
        <name>Mg(2+)</name>
        <dbReference type="ChEBI" id="CHEBI:18420"/>
    </cofactor>
</comment>
<dbReference type="GO" id="GO:0051536">
    <property type="term" value="F:iron-sulfur cluster binding"/>
    <property type="evidence" value="ECO:0007669"/>
    <property type="project" value="UniProtKB-KW"/>
</dbReference>
<dbReference type="GO" id="GO:0030976">
    <property type="term" value="F:thiamine pyrophosphate binding"/>
    <property type="evidence" value="ECO:0007669"/>
    <property type="project" value="InterPro"/>
</dbReference>
<keyword evidence="4" id="KW-0479">Metal-binding</keyword>
<evidence type="ECO:0000256" key="4">
    <source>
        <dbReference type="ARBA" id="ARBA00022723"/>
    </source>
</evidence>
<organism evidence="12 13">
    <name type="scientific">Desulfotignum phosphitoxidans DSM 13687</name>
    <dbReference type="NCBI Taxonomy" id="1286635"/>
    <lineage>
        <taxon>Bacteria</taxon>
        <taxon>Pseudomonadati</taxon>
        <taxon>Thermodesulfobacteriota</taxon>
        <taxon>Desulfobacteria</taxon>
        <taxon>Desulfobacterales</taxon>
        <taxon>Desulfobacteraceae</taxon>
        <taxon>Desulfotignum</taxon>
    </lineage>
</organism>
<dbReference type="PANTHER" id="PTHR48084:SF4">
    <property type="entry name" value="2-OXOGLUTARATE OXIDOREDUCTASE SUBUNIT KORB"/>
    <property type="match status" value="1"/>
</dbReference>
<keyword evidence="13" id="KW-1185">Reference proteome</keyword>
<dbReference type="InterPro" id="IPR029061">
    <property type="entry name" value="THDP-binding"/>
</dbReference>
<reference evidence="12 13" key="1">
    <citation type="journal article" date="2013" name="Genome Announc.">
        <title>Draft Genome Sequence of Desulfotignum phosphitoxidans DSM 13687 Strain FiPS-3.</title>
        <authorList>
            <person name="Poehlein A."/>
            <person name="Daniel R."/>
            <person name="Simeonova D.D."/>
        </authorList>
    </citation>
    <scope>NUCLEOTIDE SEQUENCE [LARGE SCALE GENOMIC DNA]</scope>
    <source>
        <strain evidence="12 13">DSM 13687</strain>
    </source>
</reference>
<dbReference type="Pfam" id="PF12367">
    <property type="entry name" value="PFO_beta_C"/>
    <property type="match status" value="1"/>
</dbReference>
<sequence length="284" mass="31298">MKDTTQYNNDYENKWCPGCGNFGILNAIKKSLADTQIPPEKILMVSGIGQAAKTPHFLHCNFFHGLHGRALPVATGAKLADHDLTILVNMGDGDCYGEGGNHLLAALRRNINLTLLVHNNMVYGLTKGQASPTSRHGFVTKAQPQGVACQASNPLALALSQGAGFVARGYCGEIEHLSQLISAGISYPGFSLIDILQVCVSFNKENTYTFYKDRVYTLDKEEYKADDLHQALDLTMEWEEKIPIGIIYQKETRSYTDELAPLQSGPLFKQTYDPKKIRKAISDA</sequence>
<dbReference type="InterPro" id="IPR032686">
    <property type="entry name" value="PFO_beta_C"/>
</dbReference>
<protein>
    <submittedName>
        <fullName evidence="12">2-oxoglutarate ferredoxin oxidoreductase subunit beta KorB</fullName>
        <ecNumber evidence="12">1.2.7.3</ecNumber>
    </submittedName>
</protein>
<dbReference type="Proteomes" id="UP000014216">
    <property type="component" value="Unassembled WGS sequence"/>
</dbReference>
<dbReference type="CDD" id="cd03375">
    <property type="entry name" value="TPP_OGFOR"/>
    <property type="match status" value="1"/>
</dbReference>
<dbReference type="EMBL" id="APJX01000002">
    <property type="protein sequence ID" value="EMS80385.1"/>
    <property type="molecule type" value="Genomic_DNA"/>
</dbReference>
<feature type="domain" description="Thiamine pyrophosphate enzyme TPP-binding" evidence="10">
    <location>
        <begin position="52"/>
        <end position="195"/>
    </location>
</feature>
<evidence type="ECO:0000256" key="2">
    <source>
        <dbReference type="ARBA" id="ARBA00001964"/>
    </source>
</evidence>
<keyword evidence="9" id="KW-0786">Thiamine pyrophosphate</keyword>
<evidence type="ECO:0000259" key="10">
    <source>
        <dbReference type="Pfam" id="PF02775"/>
    </source>
</evidence>
<keyword evidence="8" id="KW-0411">Iron-sulfur</keyword>
<evidence type="ECO:0000256" key="9">
    <source>
        <dbReference type="ARBA" id="ARBA00023052"/>
    </source>
</evidence>
<dbReference type="Pfam" id="PF02775">
    <property type="entry name" value="TPP_enzyme_C"/>
    <property type="match status" value="1"/>
</dbReference>
<comment type="caution">
    <text evidence="12">The sequence shown here is derived from an EMBL/GenBank/DDBJ whole genome shotgun (WGS) entry which is preliminary data.</text>
</comment>
<keyword evidence="5" id="KW-0460">Magnesium</keyword>
<evidence type="ECO:0000256" key="3">
    <source>
        <dbReference type="ARBA" id="ARBA00001966"/>
    </source>
</evidence>
<dbReference type="InterPro" id="IPR011896">
    <property type="entry name" value="OFOB"/>
</dbReference>
<dbReference type="GO" id="GO:0044281">
    <property type="term" value="P:small molecule metabolic process"/>
    <property type="evidence" value="ECO:0007669"/>
    <property type="project" value="UniProtKB-ARBA"/>
</dbReference>
<dbReference type="OrthoDB" id="9775140at2"/>
<dbReference type="EC" id="1.2.7.3" evidence="12"/>
<evidence type="ECO:0000313" key="12">
    <source>
        <dbReference type="EMBL" id="EMS80385.1"/>
    </source>
</evidence>
<keyword evidence="6 12" id="KW-0560">Oxidoreductase</keyword>
<dbReference type="RefSeq" id="WP_006964626.1">
    <property type="nucleotide sequence ID" value="NZ_APJX01000002.1"/>
</dbReference>
<accession>S0G0F3</accession>
<dbReference type="AlphaFoldDB" id="S0G0F3"/>
<dbReference type="NCBIfam" id="TIGR02177">
    <property type="entry name" value="PorB_KorB"/>
    <property type="match status" value="1"/>
</dbReference>
<evidence type="ECO:0000256" key="8">
    <source>
        <dbReference type="ARBA" id="ARBA00023014"/>
    </source>
</evidence>
<gene>
    <name evidence="12" type="primary">korB</name>
    <name evidence="12" type="ORF">Dpo_2c00730</name>
</gene>
<comment type="cofactor">
    <cofactor evidence="3">
        <name>[4Fe-4S] cluster</name>
        <dbReference type="ChEBI" id="CHEBI:49883"/>
    </cofactor>
</comment>
<comment type="cofactor">
    <cofactor evidence="2">
        <name>thiamine diphosphate</name>
        <dbReference type="ChEBI" id="CHEBI:58937"/>
    </cofactor>
</comment>
<dbReference type="PATRIC" id="fig|1286635.3.peg.1040"/>
<evidence type="ECO:0000259" key="11">
    <source>
        <dbReference type="Pfam" id="PF12367"/>
    </source>
</evidence>